<dbReference type="OrthoDB" id="3930934at2"/>
<evidence type="ECO:0000256" key="3">
    <source>
        <dbReference type="ARBA" id="ARBA00022801"/>
    </source>
</evidence>
<dbReference type="Proteomes" id="UP000272400">
    <property type="component" value="Unassembled WGS sequence"/>
</dbReference>
<gene>
    <name evidence="7" type="ORF">EDD29_9066</name>
</gene>
<dbReference type="GO" id="GO:0016787">
    <property type="term" value="F:hydrolase activity"/>
    <property type="evidence" value="ECO:0007669"/>
    <property type="project" value="UniProtKB-KW"/>
</dbReference>
<comment type="caution">
    <text evidence="7">The sequence shown here is derived from an EMBL/GenBank/DDBJ whole genome shotgun (WGS) entry which is preliminary data.</text>
</comment>
<dbReference type="EMBL" id="RJKE01000001">
    <property type="protein sequence ID" value="ROO91313.1"/>
    <property type="molecule type" value="Genomic_DNA"/>
</dbReference>
<evidence type="ECO:0000313" key="7">
    <source>
        <dbReference type="EMBL" id="ROO91313.1"/>
    </source>
</evidence>
<proteinExistence type="inferred from homology"/>
<feature type="signal peptide" evidence="4">
    <location>
        <begin position="1"/>
        <end position="25"/>
    </location>
</feature>
<dbReference type="InterPro" id="IPR000073">
    <property type="entry name" value="AB_hydrolase_1"/>
</dbReference>
<feature type="chain" id="PRO_5018244148" evidence="4">
    <location>
        <begin position="26"/>
        <end position="542"/>
    </location>
</feature>
<dbReference type="AlphaFoldDB" id="A0A3N1DCS3"/>
<dbReference type="Pfam" id="PF00561">
    <property type="entry name" value="Abhydrolase_1"/>
    <property type="match status" value="1"/>
</dbReference>
<dbReference type="PANTHER" id="PTHR43248">
    <property type="entry name" value="2-SUCCINYL-6-HYDROXY-2,4-CYCLOHEXADIENE-1-CARBOXYLATE SYNTHASE"/>
    <property type="match status" value="1"/>
</dbReference>
<protein>
    <submittedName>
        <fullName evidence="7">TAP-like protein</fullName>
    </submittedName>
</protein>
<accession>A0A3N1DCS3</accession>
<evidence type="ECO:0000256" key="1">
    <source>
        <dbReference type="ARBA" id="ARBA00010088"/>
    </source>
</evidence>
<dbReference type="InterPro" id="IPR051601">
    <property type="entry name" value="Serine_prot/Carboxylest_S33"/>
</dbReference>
<evidence type="ECO:0000313" key="8">
    <source>
        <dbReference type="Proteomes" id="UP000272400"/>
    </source>
</evidence>
<reference evidence="7 8" key="1">
    <citation type="submission" date="2018-11" db="EMBL/GenBank/DDBJ databases">
        <title>Sequencing the genomes of 1000 actinobacteria strains.</title>
        <authorList>
            <person name="Klenk H.-P."/>
        </authorList>
    </citation>
    <scope>NUCLEOTIDE SEQUENCE [LARGE SCALE GENOMIC DNA]</scope>
    <source>
        <strain evidence="7 8">DSM 44254</strain>
    </source>
</reference>
<dbReference type="RefSeq" id="WP_123670154.1">
    <property type="nucleotide sequence ID" value="NZ_RJKE01000001.1"/>
</dbReference>
<dbReference type="SUPFAM" id="SSF53474">
    <property type="entry name" value="alpha/beta-Hydrolases"/>
    <property type="match status" value="1"/>
</dbReference>
<name>A0A3N1DCS3_9ACTN</name>
<organism evidence="7 8">
    <name type="scientific">Actinocorallia herbida</name>
    <dbReference type="NCBI Taxonomy" id="58109"/>
    <lineage>
        <taxon>Bacteria</taxon>
        <taxon>Bacillati</taxon>
        <taxon>Actinomycetota</taxon>
        <taxon>Actinomycetes</taxon>
        <taxon>Streptosporangiales</taxon>
        <taxon>Thermomonosporaceae</taxon>
        <taxon>Actinocorallia</taxon>
    </lineage>
</organism>
<keyword evidence="3" id="KW-0378">Hydrolase</keyword>
<evidence type="ECO:0000256" key="4">
    <source>
        <dbReference type="SAM" id="SignalP"/>
    </source>
</evidence>
<comment type="similarity">
    <text evidence="1">Belongs to the peptidase S33 family.</text>
</comment>
<sequence length="542" mass="58235">MRRRALVVAASLASVLSLGVGPALADPPPAPSPAADTAVRLPAQKLSWQKCFTNAAAKYARLQCAKVKVPRDWAKPNGPKITIAISRLKARAKPKGVLFTNPGGPGAGGLLTPLLFVDAKRNRLMDAQDIIGIDVRGTGYSAQALCQELPEPPTDARNRSAANTELMLGYGTKLAKACQKGGGLPSRYVTTAQTVRDLEYVRRSLRTSKGAAVGKINWLGYSAGTWLGAHYAAAYPKRTGRFVLDSVVQFAGSWQQHNYLQPVGFQRRFAQDFAKWAAKHNAVFGLGATAADVVARYEAIRTEIGKLGGVDVETVDGYTFTLYPSDLDDMIAFSIYAKFQFTSLAMDLQTLSGILANPARRLPAELHSVVDPSTSEIATFYGTQCNDTKFTGTPAQHAAKTAQIGAKHPLIGYSVISDPCAAWNRPAGIPLKRPGKGLPKMLLVQSRNDPATPYEGAVKAHQRFKNSRLVTVKNEGDHGMYASGNACVDKIVDAYLIDGVYPKADRSCAGTPIPAPEIWRTGAPSSNPLQHLKELTEVLKPV</sequence>
<dbReference type="PANTHER" id="PTHR43248:SF29">
    <property type="entry name" value="TRIPEPTIDYL AMINOPEPTIDASE"/>
    <property type="match status" value="1"/>
</dbReference>
<dbReference type="InterPro" id="IPR013595">
    <property type="entry name" value="Pept_S33_TAP-like_C"/>
</dbReference>
<keyword evidence="2 4" id="KW-0732">Signal</keyword>
<dbReference type="Gene3D" id="3.40.50.1820">
    <property type="entry name" value="alpha/beta hydrolase"/>
    <property type="match status" value="1"/>
</dbReference>
<evidence type="ECO:0000259" key="6">
    <source>
        <dbReference type="Pfam" id="PF08386"/>
    </source>
</evidence>
<evidence type="ECO:0000256" key="2">
    <source>
        <dbReference type="ARBA" id="ARBA00022729"/>
    </source>
</evidence>
<evidence type="ECO:0000259" key="5">
    <source>
        <dbReference type="Pfam" id="PF00561"/>
    </source>
</evidence>
<dbReference type="InterPro" id="IPR029058">
    <property type="entry name" value="AB_hydrolase_fold"/>
</dbReference>
<keyword evidence="8" id="KW-1185">Reference proteome</keyword>
<dbReference type="Pfam" id="PF08386">
    <property type="entry name" value="Abhydrolase_4"/>
    <property type="match status" value="1"/>
</dbReference>
<feature type="domain" description="AB hydrolase-1" evidence="5">
    <location>
        <begin position="101"/>
        <end position="277"/>
    </location>
</feature>
<feature type="domain" description="Peptidase S33 tripeptidyl aminopeptidase-like C-terminal" evidence="6">
    <location>
        <begin position="410"/>
        <end position="508"/>
    </location>
</feature>